<evidence type="ECO:0000313" key="1">
    <source>
        <dbReference type="EMBL" id="WXK38745.1"/>
    </source>
</evidence>
<organism evidence="1 2">
    <name type="scientific">Mycetohabitans rhizoxinica</name>
    <dbReference type="NCBI Taxonomy" id="412963"/>
    <lineage>
        <taxon>Bacteria</taxon>
        <taxon>Pseudomonadati</taxon>
        <taxon>Pseudomonadota</taxon>
        <taxon>Betaproteobacteria</taxon>
        <taxon>Burkholderiales</taxon>
        <taxon>Burkholderiaceae</taxon>
        <taxon>Mycetohabitans</taxon>
    </lineage>
</organism>
<sequence>MDVVINRAWASVDWRACIVDASTHLTIRHHCVSLTQAFGTSADAWSSAFLQGAYQHWFGALGIDPALSVRQVDAGDARVHEYQLNCACYAPARKTSPGGCHEYIERYFQFVQGIRRSC</sequence>
<evidence type="ECO:0000313" key="2">
    <source>
        <dbReference type="Proteomes" id="UP001493153"/>
    </source>
</evidence>
<name>A0ABZ2PXY7_9BURK</name>
<dbReference type="Pfam" id="PF03500">
    <property type="entry name" value="Cellsynth_D"/>
    <property type="match status" value="1"/>
</dbReference>
<dbReference type="Gene3D" id="3.30.70.2590">
    <property type="match status" value="1"/>
</dbReference>
<dbReference type="InterPro" id="IPR038470">
    <property type="entry name" value="Cellsynth_D_sf"/>
</dbReference>
<dbReference type="InterPro" id="IPR022798">
    <property type="entry name" value="BcsD_bac"/>
</dbReference>
<dbReference type="Proteomes" id="UP001493153">
    <property type="component" value="Chromosome"/>
</dbReference>
<proteinExistence type="predicted"/>
<protein>
    <recommendedName>
        <fullName evidence="3">Transposase</fullName>
    </recommendedName>
</protein>
<keyword evidence="2" id="KW-1185">Reference proteome</keyword>
<gene>
    <name evidence="1" type="ORF">IHE29_05395</name>
</gene>
<evidence type="ECO:0008006" key="3">
    <source>
        <dbReference type="Google" id="ProtNLM"/>
    </source>
</evidence>
<dbReference type="EMBL" id="CP062176">
    <property type="protein sequence ID" value="WXK38745.1"/>
    <property type="molecule type" value="Genomic_DNA"/>
</dbReference>
<accession>A0ABZ2PXY7</accession>
<reference evidence="1 2" key="1">
    <citation type="submission" date="2020-09" db="EMBL/GenBank/DDBJ databases">
        <title>Genome sequences of Mycetohabitans spp.</title>
        <authorList>
            <person name="Carter M.E."/>
            <person name="Carpenter S.C.D."/>
            <person name="Bogdanove A.J."/>
        </authorList>
    </citation>
    <scope>NUCLEOTIDE SEQUENCE [LARGE SCALE GENOMIC DNA]</scope>
    <source>
        <strain evidence="1 2">B12</strain>
    </source>
</reference>